<feature type="region of interest" description="Disordered" evidence="1">
    <location>
        <begin position="249"/>
        <end position="281"/>
    </location>
</feature>
<proteinExistence type="predicted"/>
<accession>A0ABR7QCX8</accession>
<keyword evidence="3" id="KW-1185">Reference proteome</keyword>
<dbReference type="Proteomes" id="UP000619238">
    <property type="component" value="Unassembled WGS sequence"/>
</dbReference>
<evidence type="ECO:0000313" key="3">
    <source>
        <dbReference type="Proteomes" id="UP000619238"/>
    </source>
</evidence>
<gene>
    <name evidence="2" type="ORF">H2O64_16260</name>
</gene>
<dbReference type="InterPro" id="IPR008969">
    <property type="entry name" value="CarboxyPept-like_regulatory"/>
</dbReference>
<reference evidence="2 3" key="1">
    <citation type="submission" date="2020-07" db="EMBL/GenBank/DDBJ databases">
        <title>Description of Kordia aestuariivivens sp. nov., isolated from a tidal flat.</title>
        <authorList>
            <person name="Park S."/>
            <person name="Yoon J.-H."/>
        </authorList>
    </citation>
    <scope>NUCLEOTIDE SEQUENCE [LARGE SCALE GENOMIC DNA]</scope>
    <source>
        <strain evidence="2 3">YSTF-M3</strain>
    </source>
</reference>
<name>A0ABR7QCX8_9FLAO</name>
<comment type="caution">
    <text evidence="2">The sequence shown here is derived from an EMBL/GenBank/DDBJ whole genome shotgun (WGS) entry which is preliminary data.</text>
</comment>
<dbReference type="EMBL" id="JACGWS010000010">
    <property type="protein sequence ID" value="MBC8756231.1"/>
    <property type="molecule type" value="Genomic_DNA"/>
</dbReference>
<dbReference type="Gene3D" id="2.60.40.1120">
    <property type="entry name" value="Carboxypeptidase-like, regulatory domain"/>
    <property type="match status" value="1"/>
</dbReference>
<feature type="compositionally biased region" description="Basic residues" evidence="1">
    <location>
        <begin position="249"/>
        <end position="260"/>
    </location>
</feature>
<dbReference type="RefSeq" id="WP_187563273.1">
    <property type="nucleotide sequence ID" value="NZ_JACGWS010000010.1"/>
</dbReference>
<feature type="compositionally biased region" description="Basic and acidic residues" evidence="1">
    <location>
        <begin position="261"/>
        <end position="281"/>
    </location>
</feature>
<organism evidence="2 3">
    <name type="scientific">Kordia aestuariivivens</name>
    <dbReference type="NCBI Taxonomy" id="2759037"/>
    <lineage>
        <taxon>Bacteria</taxon>
        <taxon>Pseudomonadati</taxon>
        <taxon>Bacteroidota</taxon>
        <taxon>Flavobacteriia</taxon>
        <taxon>Flavobacteriales</taxon>
        <taxon>Flavobacteriaceae</taxon>
        <taxon>Kordia</taxon>
    </lineage>
</organism>
<protein>
    <submittedName>
        <fullName evidence="2">Carboxypeptidase-like regulatory domain-containing protein</fullName>
    </submittedName>
</protein>
<evidence type="ECO:0000313" key="2">
    <source>
        <dbReference type="EMBL" id="MBC8756231.1"/>
    </source>
</evidence>
<dbReference type="Pfam" id="PF13715">
    <property type="entry name" value="CarbopepD_reg_2"/>
    <property type="match status" value="1"/>
</dbReference>
<evidence type="ECO:0000256" key="1">
    <source>
        <dbReference type="SAM" id="MobiDB-lite"/>
    </source>
</evidence>
<sequence>MKYQEIKVSIPEPCHEDWNQMTTTEKGKFCGVCTKEVIDFTAESDETIVKHFQKNMNVCGRFHTSQLDRKLIVDRKKRNYWLSYAASLLLPMTLFSQEAKKVASKTPKTEQTDNKDFKSLNIGSLHQRGKIATVIQNDSIVVTGTVTDDTGLPLPGATIQIKGTETKAFSDFDGNFNTKVKRNDVLMISYTGYETFEIKAVTTETPYKIELKPGDSLELVAITGYSVYRNLSGVAGLAVPVNANDVKVDKKKARKEKRERRRAEREKRRAERKAKKDNSKK</sequence>
<dbReference type="SUPFAM" id="SSF49464">
    <property type="entry name" value="Carboxypeptidase regulatory domain-like"/>
    <property type="match status" value="1"/>
</dbReference>